<name>A0A1H7KKW1_9FLAO</name>
<sequence length="195" mass="22983">MKKIYVNLILVSVFACGHLSFAQSTYEREFRILKSQFPSAAHALIVDNIIGAKRLKFYQETDSKKVSFRAKLKKDKLWYSIEFDKEGSLEKIEILINSTDIPNDTYSNIEQYLNNNFSKYRIRNLQQQYYSNDNTIEEIFKNAFQNLILPSILYEIDVVGKKEKRNLDYEIQFDADGNFKKMRSALPSNYDHVLY</sequence>
<gene>
    <name evidence="2" type="ORF">SAMN04488008_102339</name>
</gene>
<reference evidence="3" key="1">
    <citation type="submission" date="2016-10" db="EMBL/GenBank/DDBJ databases">
        <authorList>
            <person name="Varghese N."/>
            <person name="Submissions S."/>
        </authorList>
    </citation>
    <scope>NUCLEOTIDE SEQUENCE [LARGE SCALE GENOMIC DNA]</scope>
    <source>
        <strain evidence="3">DSM 16471</strain>
    </source>
</reference>
<accession>A0A1H7KKW1</accession>
<dbReference type="PROSITE" id="PS51257">
    <property type="entry name" value="PROKAR_LIPOPROTEIN"/>
    <property type="match status" value="1"/>
</dbReference>
<evidence type="ECO:0000313" key="2">
    <source>
        <dbReference type="EMBL" id="SEK87146.1"/>
    </source>
</evidence>
<dbReference type="EMBL" id="FNZN01000002">
    <property type="protein sequence ID" value="SEK87146.1"/>
    <property type="molecule type" value="Genomic_DNA"/>
</dbReference>
<dbReference type="Gene3D" id="3.40.1420.30">
    <property type="match status" value="1"/>
</dbReference>
<feature type="signal peptide" evidence="1">
    <location>
        <begin position="1"/>
        <end position="22"/>
    </location>
</feature>
<proteinExistence type="predicted"/>
<protein>
    <recommendedName>
        <fullName evidence="4">Beta-lactamase-inhibitor-like, PepSY-like</fullName>
    </recommendedName>
</protein>
<evidence type="ECO:0008006" key="4">
    <source>
        <dbReference type="Google" id="ProtNLM"/>
    </source>
</evidence>
<evidence type="ECO:0000256" key="1">
    <source>
        <dbReference type="SAM" id="SignalP"/>
    </source>
</evidence>
<keyword evidence="1" id="KW-0732">Signal</keyword>
<dbReference type="SUPFAM" id="SSF160574">
    <property type="entry name" value="BT0923-like"/>
    <property type="match status" value="1"/>
</dbReference>
<keyword evidence="3" id="KW-1185">Reference proteome</keyword>
<feature type="chain" id="PRO_5011668658" description="Beta-lactamase-inhibitor-like, PepSY-like" evidence="1">
    <location>
        <begin position="23"/>
        <end position="195"/>
    </location>
</feature>
<dbReference type="RefSeq" id="WP_245737143.1">
    <property type="nucleotide sequence ID" value="NZ_FNZN01000002.1"/>
</dbReference>
<dbReference type="STRING" id="228957.SAMN04488008_102339"/>
<dbReference type="AlphaFoldDB" id="A0A1H7KKW1"/>
<evidence type="ECO:0000313" key="3">
    <source>
        <dbReference type="Proteomes" id="UP000198990"/>
    </source>
</evidence>
<dbReference type="Proteomes" id="UP000198990">
    <property type="component" value="Unassembled WGS sequence"/>
</dbReference>
<organism evidence="2 3">
    <name type="scientific">Maribacter orientalis</name>
    <dbReference type="NCBI Taxonomy" id="228957"/>
    <lineage>
        <taxon>Bacteria</taxon>
        <taxon>Pseudomonadati</taxon>
        <taxon>Bacteroidota</taxon>
        <taxon>Flavobacteriia</taxon>
        <taxon>Flavobacteriales</taxon>
        <taxon>Flavobacteriaceae</taxon>
        <taxon>Maribacter</taxon>
    </lineage>
</organism>